<dbReference type="GO" id="GO:0020037">
    <property type="term" value="F:heme binding"/>
    <property type="evidence" value="ECO:0007669"/>
    <property type="project" value="InterPro"/>
</dbReference>
<dbReference type="Proteomes" id="UP000824782">
    <property type="component" value="Unassembled WGS sequence"/>
</dbReference>
<dbReference type="InterPro" id="IPR020835">
    <property type="entry name" value="Catalase_sf"/>
</dbReference>
<dbReference type="EMBL" id="WNYA01004382">
    <property type="protein sequence ID" value="KAG8542829.1"/>
    <property type="molecule type" value="Genomic_DNA"/>
</dbReference>
<sequence length="122" mass="13707">MPPGIEPSPDKMLQREAGAEEPKAAQQCEDTNADDDHPPLFQARTFYKQTLSEAERQRLCENLARHLKEAQTFIQERAVCPDLTLLLTATYLTPATSRPQPSPDCLPTPAAGQQRFLEYQIL</sequence>
<dbReference type="SUPFAM" id="SSF56634">
    <property type="entry name" value="Heme-dependent catalase-like"/>
    <property type="match status" value="1"/>
</dbReference>
<evidence type="ECO:0000259" key="2">
    <source>
        <dbReference type="Pfam" id="PF06628"/>
    </source>
</evidence>
<gene>
    <name evidence="3" type="ORF">GDO81_026039</name>
</gene>
<name>A0AAV6YZS9_ENGPU</name>
<comment type="caution">
    <text evidence="3">The sequence shown here is derived from an EMBL/GenBank/DDBJ whole genome shotgun (WGS) entry which is preliminary data.</text>
</comment>
<accession>A0AAV6YZS9</accession>
<dbReference type="Gene3D" id="1.20.1370.60">
    <property type="match status" value="1"/>
</dbReference>
<feature type="domain" description="Catalase immune-responsive" evidence="2">
    <location>
        <begin position="42"/>
        <end position="79"/>
    </location>
</feature>
<protein>
    <recommendedName>
        <fullName evidence="2">Catalase immune-responsive domain-containing protein</fullName>
    </recommendedName>
</protein>
<reference evidence="3" key="1">
    <citation type="thesis" date="2020" institute="ProQuest LLC" country="789 East Eisenhower Parkway, Ann Arbor, MI, USA">
        <title>Comparative Genomics and Chromosome Evolution.</title>
        <authorList>
            <person name="Mudd A.B."/>
        </authorList>
    </citation>
    <scope>NUCLEOTIDE SEQUENCE</scope>
    <source>
        <strain evidence="3">237g6f4</strain>
        <tissue evidence="3">Blood</tissue>
    </source>
</reference>
<organism evidence="3 4">
    <name type="scientific">Engystomops pustulosus</name>
    <name type="common">Tungara frog</name>
    <name type="synonym">Physalaemus pustulosus</name>
    <dbReference type="NCBI Taxonomy" id="76066"/>
    <lineage>
        <taxon>Eukaryota</taxon>
        <taxon>Metazoa</taxon>
        <taxon>Chordata</taxon>
        <taxon>Craniata</taxon>
        <taxon>Vertebrata</taxon>
        <taxon>Euteleostomi</taxon>
        <taxon>Amphibia</taxon>
        <taxon>Batrachia</taxon>
        <taxon>Anura</taxon>
        <taxon>Neobatrachia</taxon>
        <taxon>Hyloidea</taxon>
        <taxon>Leptodactylidae</taxon>
        <taxon>Leiuperinae</taxon>
        <taxon>Engystomops</taxon>
    </lineage>
</organism>
<evidence type="ECO:0000313" key="3">
    <source>
        <dbReference type="EMBL" id="KAG8542829.1"/>
    </source>
</evidence>
<dbReference type="EMBL" id="WNYA01004382">
    <property type="protein sequence ID" value="KAG8542828.1"/>
    <property type="molecule type" value="Genomic_DNA"/>
</dbReference>
<evidence type="ECO:0000313" key="4">
    <source>
        <dbReference type="Proteomes" id="UP000824782"/>
    </source>
</evidence>
<evidence type="ECO:0000256" key="1">
    <source>
        <dbReference type="SAM" id="MobiDB-lite"/>
    </source>
</evidence>
<dbReference type="AlphaFoldDB" id="A0AAV6YZS9"/>
<keyword evidence="4" id="KW-1185">Reference proteome</keyword>
<proteinExistence type="predicted"/>
<dbReference type="Pfam" id="PF06628">
    <property type="entry name" value="Catalase-rel"/>
    <property type="match status" value="1"/>
</dbReference>
<feature type="compositionally biased region" description="Basic and acidic residues" evidence="1">
    <location>
        <begin position="8"/>
        <end position="23"/>
    </location>
</feature>
<dbReference type="InterPro" id="IPR010582">
    <property type="entry name" value="Catalase_immune_responsive"/>
</dbReference>
<feature type="region of interest" description="Disordered" evidence="1">
    <location>
        <begin position="1"/>
        <end position="38"/>
    </location>
</feature>